<dbReference type="EMBL" id="JAIKTU010000002">
    <property type="protein sequence ID" value="MBY0754421.1"/>
    <property type="molecule type" value="Genomic_DNA"/>
</dbReference>
<comment type="caution">
    <text evidence="2">The sequence shown here is derived from an EMBL/GenBank/DDBJ whole genome shotgun (WGS) entry which is preliminary data.</text>
</comment>
<gene>
    <name evidence="2" type="ORF">K5V21_03025</name>
</gene>
<keyword evidence="1" id="KW-0812">Transmembrane</keyword>
<organism evidence="2 3">
    <name type="scientific">Clostridium sardiniense</name>
    <name type="common">Clostridium absonum</name>
    <dbReference type="NCBI Taxonomy" id="29369"/>
    <lineage>
        <taxon>Bacteria</taxon>
        <taxon>Bacillati</taxon>
        <taxon>Bacillota</taxon>
        <taxon>Clostridia</taxon>
        <taxon>Eubacteriales</taxon>
        <taxon>Clostridiaceae</taxon>
        <taxon>Clostridium</taxon>
    </lineage>
</organism>
<dbReference type="RefSeq" id="WP_204594548.1">
    <property type="nucleotide sequence ID" value="NZ_JAFBDA010000006.1"/>
</dbReference>
<dbReference type="Proteomes" id="UP001299068">
    <property type="component" value="Unassembled WGS sequence"/>
</dbReference>
<evidence type="ECO:0000313" key="3">
    <source>
        <dbReference type="Proteomes" id="UP001299068"/>
    </source>
</evidence>
<evidence type="ECO:0000313" key="2">
    <source>
        <dbReference type="EMBL" id="MBY0754421.1"/>
    </source>
</evidence>
<sequence length="69" mass="7930">MKKLLNNIFVILILFTIALFLVPTLYRLKGFNNSLMDGPIIFYTSILFVLFLSLKGVLSLIEARKKHTN</sequence>
<proteinExistence type="predicted"/>
<protein>
    <submittedName>
        <fullName evidence="2">Uncharacterized protein</fullName>
    </submittedName>
</protein>
<feature type="transmembrane region" description="Helical" evidence="1">
    <location>
        <begin position="40"/>
        <end position="61"/>
    </location>
</feature>
<keyword evidence="3" id="KW-1185">Reference proteome</keyword>
<feature type="transmembrane region" description="Helical" evidence="1">
    <location>
        <begin position="7"/>
        <end position="28"/>
    </location>
</feature>
<evidence type="ECO:0000256" key="1">
    <source>
        <dbReference type="SAM" id="Phobius"/>
    </source>
</evidence>
<reference evidence="2 3" key="1">
    <citation type="journal article" date="2021" name="Cell Host Microbe">
        <title>in vivo commensal control of Clostridioides difficile virulence.</title>
        <authorList>
            <person name="Girinathan B.P."/>
            <person name="Dibenedetto N."/>
            <person name="Worley J.N."/>
            <person name="Peltier J."/>
            <person name="Arrieta-Ortiz M.L."/>
            <person name="Rupa Christinal Immanuel S."/>
            <person name="Lavin R."/>
            <person name="Delaney M.L."/>
            <person name="Cummins C."/>
            <person name="Hoffmann M."/>
            <person name="Luo Y."/>
            <person name="Gonzalez-Escalona N."/>
            <person name="Allard M."/>
            <person name="Onderdonk A.B."/>
            <person name="Gerber G.K."/>
            <person name="Sonenshein A.L."/>
            <person name="Baliga N."/>
            <person name="Dupuy B."/>
            <person name="Bry L."/>
        </authorList>
    </citation>
    <scope>NUCLEOTIDE SEQUENCE [LARGE SCALE GENOMIC DNA]</scope>
    <source>
        <strain evidence="2 3">DSM 599</strain>
    </source>
</reference>
<keyword evidence="1" id="KW-1133">Transmembrane helix</keyword>
<name>A0ABS7KUC9_CLOSR</name>
<keyword evidence="1" id="KW-0472">Membrane</keyword>
<accession>A0ABS7KUC9</accession>